<dbReference type="InterPro" id="IPR055843">
    <property type="entry name" value="DUF7420"/>
</dbReference>
<dbReference type="Proteomes" id="UP000026906">
    <property type="component" value="Segment"/>
</dbReference>
<keyword evidence="3" id="KW-1185">Reference proteome</keyword>
<sequence length="127" mass="14142">MTYVDVALCIIAASIGVNYGLKLLGVVAQFKDIKTKGETPLYGTVLLGFGLTLAVEIIYAFSYTTTYFAAMPINYISMMAFGISLYLIKNFLAHYTALGYWAIVVKRNEKKFKESLKRDIRKMGGEA</sequence>
<dbReference type="GeneID" id="19525896"/>
<keyword evidence="1" id="KW-1133">Transmembrane helix</keyword>
<evidence type="ECO:0000313" key="2">
    <source>
        <dbReference type="EMBL" id="AHZ10769.1"/>
    </source>
</evidence>
<evidence type="ECO:0000256" key="1">
    <source>
        <dbReference type="SAM" id="Phobius"/>
    </source>
</evidence>
<proteinExistence type="predicted"/>
<reference evidence="3" key="1">
    <citation type="submission" date="2014-09" db="EMBL/GenBank/DDBJ databases">
        <authorList>
            <person name="Sauder A.B."/>
            <person name="McKenzie Q.R."/>
            <person name="Temple L.M."/>
            <person name="Alexis B.K."/>
            <person name="Al-Atrache Z."/>
            <person name="Lewis L.O."/>
            <person name="Loesser-Casey K.E."/>
            <person name="Mitchell K.J."/>
        </authorList>
    </citation>
    <scope>NUCLEOTIDE SEQUENCE [LARGE SCALE GENOMIC DNA]</scope>
</reference>
<organism evidence="2 3">
    <name type="scientific">Bacillus phage Megatron</name>
    <dbReference type="NCBI Taxonomy" id="1486661"/>
    <lineage>
        <taxon>Viruses</taxon>
        <taxon>Duplodnaviria</taxon>
        <taxon>Heunggongvirae</taxon>
        <taxon>Uroviricota</taxon>
        <taxon>Caudoviricetes</taxon>
        <taxon>Herelleviridae</taxon>
        <taxon>Bastillevirinae</taxon>
        <taxon>Wphvirus</taxon>
        <taxon>Wphvirus megatron</taxon>
    </lineage>
</organism>
<dbReference type="Pfam" id="PF24195">
    <property type="entry name" value="DUF7420"/>
    <property type="match status" value="1"/>
</dbReference>
<dbReference type="KEGG" id="vg:19525896"/>
<accession>A0A024B2C9</accession>
<evidence type="ECO:0000313" key="3">
    <source>
        <dbReference type="Proteomes" id="UP000026906"/>
    </source>
</evidence>
<keyword evidence="1" id="KW-0472">Membrane</keyword>
<dbReference type="EMBL" id="KJ489401">
    <property type="protein sequence ID" value="AHZ10769.1"/>
    <property type="molecule type" value="Genomic_DNA"/>
</dbReference>
<feature type="transmembrane region" description="Helical" evidence="1">
    <location>
        <begin position="6"/>
        <end position="28"/>
    </location>
</feature>
<feature type="transmembrane region" description="Helical" evidence="1">
    <location>
        <begin position="40"/>
        <end position="61"/>
    </location>
</feature>
<protein>
    <submittedName>
        <fullName evidence="2">Uncharacterized protein</fullName>
    </submittedName>
</protein>
<keyword evidence="1" id="KW-0812">Transmembrane</keyword>
<dbReference type="RefSeq" id="YP_009036258.1">
    <property type="nucleotide sequence ID" value="NC_024211.1"/>
</dbReference>
<name>A0A024B2C9_9CAUD</name>